<evidence type="ECO:0000313" key="4">
    <source>
        <dbReference type="EMBL" id="CAG7832212.1"/>
    </source>
</evidence>
<keyword evidence="2" id="KW-0479">Metal-binding</keyword>
<organism evidence="4 5">
    <name type="scientific">Allacma fusca</name>
    <dbReference type="NCBI Taxonomy" id="39272"/>
    <lineage>
        <taxon>Eukaryota</taxon>
        <taxon>Metazoa</taxon>
        <taxon>Ecdysozoa</taxon>
        <taxon>Arthropoda</taxon>
        <taxon>Hexapoda</taxon>
        <taxon>Collembola</taxon>
        <taxon>Symphypleona</taxon>
        <taxon>Sminthuridae</taxon>
        <taxon>Allacma</taxon>
    </lineage>
</organism>
<dbReference type="GO" id="GO:0046872">
    <property type="term" value="F:metal ion binding"/>
    <property type="evidence" value="ECO:0007669"/>
    <property type="project" value="UniProtKB-KW"/>
</dbReference>
<dbReference type="Proteomes" id="UP000708208">
    <property type="component" value="Unassembled WGS sequence"/>
</dbReference>
<feature type="domain" description="DDE Tnp4" evidence="3">
    <location>
        <begin position="1"/>
        <end position="66"/>
    </location>
</feature>
<comment type="caution">
    <text evidence="4">The sequence shown here is derived from an EMBL/GenBank/DDBJ whole genome shotgun (WGS) entry which is preliminary data.</text>
</comment>
<name>A0A8J2PXT1_9HEXA</name>
<reference evidence="4" key="1">
    <citation type="submission" date="2021-06" db="EMBL/GenBank/DDBJ databases">
        <authorList>
            <person name="Hodson N. C."/>
            <person name="Mongue J. A."/>
            <person name="Jaron S. K."/>
        </authorList>
    </citation>
    <scope>NUCLEOTIDE SEQUENCE</scope>
</reference>
<accession>A0A8J2PXT1</accession>
<evidence type="ECO:0000256" key="2">
    <source>
        <dbReference type="ARBA" id="ARBA00022723"/>
    </source>
</evidence>
<dbReference type="OrthoDB" id="6581217at2759"/>
<dbReference type="EMBL" id="CAJVCH010563961">
    <property type="protein sequence ID" value="CAG7832212.1"/>
    <property type="molecule type" value="Genomic_DNA"/>
</dbReference>
<gene>
    <name evidence="4" type="ORF">AFUS01_LOCUS41908</name>
</gene>
<dbReference type="AlphaFoldDB" id="A0A8J2PXT1"/>
<comment type="cofactor">
    <cofactor evidence="1">
        <name>a divalent metal cation</name>
        <dbReference type="ChEBI" id="CHEBI:60240"/>
    </cofactor>
</comment>
<keyword evidence="5" id="KW-1185">Reference proteome</keyword>
<sequence length="86" mass="9447">IDGKHFAIPAPPNSGSRYYNYKGYFSVVLLAVCDANYKFVLTNWGASGSESDGGIFRRSEIGKRVLNHTLDLPAPDRIDGINTLMP</sequence>
<proteinExistence type="predicted"/>
<dbReference type="InterPro" id="IPR027806">
    <property type="entry name" value="HARBI1_dom"/>
</dbReference>
<evidence type="ECO:0000259" key="3">
    <source>
        <dbReference type="Pfam" id="PF13359"/>
    </source>
</evidence>
<protein>
    <recommendedName>
        <fullName evidence="3">DDE Tnp4 domain-containing protein</fullName>
    </recommendedName>
</protein>
<evidence type="ECO:0000313" key="5">
    <source>
        <dbReference type="Proteomes" id="UP000708208"/>
    </source>
</evidence>
<evidence type="ECO:0000256" key="1">
    <source>
        <dbReference type="ARBA" id="ARBA00001968"/>
    </source>
</evidence>
<feature type="non-terminal residue" evidence="4">
    <location>
        <position position="86"/>
    </location>
</feature>
<dbReference type="Pfam" id="PF13359">
    <property type="entry name" value="DDE_Tnp_4"/>
    <property type="match status" value="1"/>
</dbReference>
<feature type="non-terminal residue" evidence="4">
    <location>
        <position position="1"/>
    </location>
</feature>